<organism evidence="6 7">
    <name type="scientific">Solirubrobacter ginsenosidimutans</name>
    <dbReference type="NCBI Taxonomy" id="490573"/>
    <lineage>
        <taxon>Bacteria</taxon>
        <taxon>Bacillati</taxon>
        <taxon>Actinomycetota</taxon>
        <taxon>Thermoleophilia</taxon>
        <taxon>Solirubrobacterales</taxon>
        <taxon>Solirubrobacteraceae</taxon>
        <taxon>Solirubrobacter</taxon>
    </lineage>
</organism>
<evidence type="ECO:0000313" key="7">
    <source>
        <dbReference type="Proteomes" id="UP001149140"/>
    </source>
</evidence>
<evidence type="ECO:0000256" key="1">
    <source>
        <dbReference type="ARBA" id="ARBA00022723"/>
    </source>
</evidence>
<keyword evidence="1" id="KW-0479">Metal-binding</keyword>
<dbReference type="AlphaFoldDB" id="A0A9X3MRE5"/>
<feature type="region of interest" description="Disordered" evidence="3">
    <location>
        <begin position="130"/>
        <end position="154"/>
    </location>
</feature>
<dbReference type="Proteomes" id="UP001149140">
    <property type="component" value="Unassembled WGS sequence"/>
</dbReference>
<name>A0A9X3MRE5_9ACTN</name>
<evidence type="ECO:0000256" key="4">
    <source>
        <dbReference type="SAM" id="SignalP"/>
    </source>
</evidence>
<dbReference type="RefSeq" id="WP_270038608.1">
    <property type="nucleotide sequence ID" value="NZ_JAPDOD010000003.1"/>
</dbReference>
<dbReference type="EMBL" id="JAPDOD010000003">
    <property type="protein sequence ID" value="MDA0159843.1"/>
    <property type="molecule type" value="Genomic_DNA"/>
</dbReference>
<dbReference type="Pfam" id="PF00127">
    <property type="entry name" value="Copper-bind"/>
    <property type="match status" value="1"/>
</dbReference>
<dbReference type="InterPro" id="IPR008972">
    <property type="entry name" value="Cupredoxin"/>
</dbReference>
<gene>
    <name evidence="6" type="ORF">OM076_06185</name>
</gene>
<proteinExistence type="predicted"/>
<comment type="caution">
    <text evidence="6">The sequence shown here is derived from an EMBL/GenBank/DDBJ whole genome shotgun (WGS) entry which is preliminary data.</text>
</comment>
<feature type="signal peptide" evidence="4">
    <location>
        <begin position="1"/>
        <end position="23"/>
    </location>
</feature>
<evidence type="ECO:0000256" key="2">
    <source>
        <dbReference type="ARBA" id="ARBA00023008"/>
    </source>
</evidence>
<keyword evidence="2" id="KW-0186">Copper</keyword>
<accession>A0A9X3MRE5</accession>
<feature type="domain" description="Blue (type 1) copper" evidence="5">
    <location>
        <begin position="42"/>
        <end position="127"/>
    </location>
</feature>
<dbReference type="GO" id="GO:0005507">
    <property type="term" value="F:copper ion binding"/>
    <property type="evidence" value="ECO:0007669"/>
    <property type="project" value="InterPro"/>
</dbReference>
<sequence>MRRGRSIATACFATMAAASPAHAAVTRPIQAVDDPVTLQKYWTPAAIGAQQGDTVEWRLTEPGNAHAAAHNLWLVPPGGTEADAVELGASDSTPTVDKALDQVGTYQFFCSIHGGLAPGGMNGTITVGTEDPGPPVDPGTPWTAPEADRPAPPAALGPPPAFNTSLPPTVFEVGNSPPPRLSRLRLTAMRHGVRVRVKASQAGTLTIRVLRGARTFKTRTVKLGVGVHGFTVTDPRHLKAGRYQVRVVATDAAQLASEPIVRTVRITR</sequence>
<dbReference type="InterPro" id="IPR000923">
    <property type="entry name" value="BlueCu_1"/>
</dbReference>
<evidence type="ECO:0000256" key="3">
    <source>
        <dbReference type="SAM" id="MobiDB-lite"/>
    </source>
</evidence>
<dbReference type="Gene3D" id="2.60.40.420">
    <property type="entry name" value="Cupredoxins - blue copper proteins"/>
    <property type="match status" value="1"/>
</dbReference>
<evidence type="ECO:0000313" key="6">
    <source>
        <dbReference type="EMBL" id="MDA0159843.1"/>
    </source>
</evidence>
<dbReference type="SUPFAM" id="SSF49503">
    <property type="entry name" value="Cupredoxins"/>
    <property type="match status" value="1"/>
</dbReference>
<keyword evidence="7" id="KW-1185">Reference proteome</keyword>
<evidence type="ECO:0000259" key="5">
    <source>
        <dbReference type="Pfam" id="PF00127"/>
    </source>
</evidence>
<reference evidence="6" key="1">
    <citation type="submission" date="2022-10" db="EMBL/GenBank/DDBJ databases">
        <title>The WGS of Solirubrobacter ginsenosidimutans DSM 21036.</title>
        <authorList>
            <person name="Jiang Z."/>
        </authorList>
    </citation>
    <scope>NUCLEOTIDE SEQUENCE</scope>
    <source>
        <strain evidence="6">DSM 21036</strain>
    </source>
</reference>
<protein>
    <submittedName>
        <fullName evidence="6">Plastocyanin/azurin family copper-binding protein</fullName>
    </submittedName>
</protein>
<keyword evidence="4" id="KW-0732">Signal</keyword>
<feature type="chain" id="PRO_5040770574" evidence="4">
    <location>
        <begin position="24"/>
        <end position="268"/>
    </location>
</feature>
<dbReference type="GO" id="GO:0009055">
    <property type="term" value="F:electron transfer activity"/>
    <property type="evidence" value="ECO:0007669"/>
    <property type="project" value="InterPro"/>
</dbReference>